<protein>
    <recommendedName>
        <fullName evidence="5 12">Long-chain-alcohol oxidase</fullName>
        <ecNumber evidence="5 12">1.1.3.20</ecNumber>
    </recommendedName>
</protein>
<comment type="function">
    <text evidence="2 12">Long-chain fatty alcohol oxidase involved in the omega-oxidation pathway of lipid degradation.</text>
</comment>
<evidence type="ECO:0000256" key="10">
    <source>
        <dbReference type="ARBA" id="ARBA00023002"/>
    </source>
</evidence>
<dbReference type="InterPro" id="IPR036188">
    <property type="entry name" value="FAD/NAD-bd_sf"/>
</dbReference>
<dbReference type="AlphaFoldDB" id="A0AAW2KE90"/>
<keyword evidence="7 15" id="KW-0812">Transmembrane</keyword>
<dbReference type="Pfam" id="PF00890">
    <property type="entry name" value="FAD_binding_2"/>
    <property type="match status" value="1"/>
</dbReference>
<dbReference type="GO" id="GO:0050660">
    <property type="term" value="F:flavin adenine dinucleotide binding"/>
    <property type="evidence" value="ECO:0007669"/>
    <property type="project" value="InterPro"/>
</dbReference>
<accession>A0AAW2KE90</accession>
<dbReference type="PIRSF" id="PIRSF028937">
    <property type="entry name" value="Lg_Ch_AO"/>
    <property type="match status" value="1"/>
</dbReference>
<evidence type="ECO:0000256" key="1">
    <source>
        <dbReference type="ARBA" id="ARBA00000920"/>
    </source>
</evidence>
<name>A0AAW2KE90_9LAMI</name>
<feature type="domain" description="Glucose-methanol-choline oxidoreductase N-terminal" evidence="16">
    <location>
        <begin position="231"/>
        <end position="388"/>
    </location>
</feature>
<evidence type="ECO:0000256" key="11">
    <source>
        <dbReference type="ARBA" id="ARBA00023136"/>
    </source>
</evidence>
<evidence type="ECO:0000256" key="12">
    <source>
        <dbReference type="PIRNR" id="PIRNR028937"/>
    </source>
</evidence>
<dbReference type="Pfam" id="PF00732">
    <property type="entry name" value="GMC_oxred_N"/>
    <property type="match status" value="1"/>
</dbReference>
<evidence type="ECO:0000313" key="19">
    <source>
        <dbReference type="EMBL" id="KAL0304996.1"/>
    </source>
</evidence>
<keyword evidence="8 14" id="KW-0274">FAD</keyword>
<proteinExistence type="inferred from homology"/>
<evidence type="ECO:0000256" key="15">
    <source>
        <dbReference type="SAM" id="Phobius"/>
    </source>
</evidence>
<dbReference type="InterPro" id="IPR003953">
    <property type="entry name" value="FAD-dep_OxRdtase_2_FAD-bd"/>
</dbReference>
<evidence type="ECO:0000256" key="6">
    <source>
        <dbReference type="ARBA" id="ARBA00022630"/>
    </source>
</evidence>
<keyword evidence="11 12" id="KW-0472">Membrane</keyword>
<comment type="caution">
    <text evidence="19">The sequence shown here is derived from an EMBL/GenBank/DDBJ whole genome shotgun (WGS) entry which is preliminary data.</text>
</comment>
<dbReference type="Gene3D" id="3.50.50.60">
    <property type="entry name" value="FAD/NAD(P)-binding domain"/>
    <property type="match status" value="2"/>
</dbReference>
<dbReference type="EC" id="1.1.3.20" evidence="5 12"/>
<evidence type="ECO:0000256" key="3">
    <source>
        <dbReference type="ARBA" id="ARBA00004370"/>
    </source>
</evidence>
<comment type="subcellular location">
    <subcellularLocation>
        <location evidence="3 12">Membrane</location>
    </subcellularLocation>
</comment>
<evidence type="ECO:0000256" key="14">
    <source>
        <dbReference type="PIRSR" id="PIRSR028937-2"/>
    </source>
</evidence>
<comment type="catalytic activity">
    <reaction evidence="1 12">
        <text>a long-chain primary fatty alcohol + O2 = a long-chain fatty aldehyde + H2O2</text>
        <dbReference type="Rhea" id="RHEA:22756"/>
        <dbReference type="ChEBI" id="CHEBI:15379"/>
        <dbReference type="ChEBI" id="CHEBI:16240"/>
        <dbReference type="ChEBI" id="CHEBI:17176"/>
        <dbReference type="ChEBI" id="CHEBI:77396"/>
        <dbReference type="EC" id="1.1.3.20"/>
    </reaction>
</comment>
<feature type="transmembrane region" description="Helical" evidence="15">
    <location>
        <begin position="92"/>
        <end position="112"/>
    </location>
</feature>
<evidence type="ECO:0000256" key="2">
    <source>
        <dbReference type="ARBA" id="ARBA00003842"/>
    </source>
</evidence>
<evidence type="ECO:0000259" key="17">
    <source>
        <dbReference type="Pfam" id="PF00890"/>
    </source>
</evidence>
<comment type="similarity">
    <text evidence="4 12">Belongs to the GMC oxidoreductase family.</text>
</comment>
<feature type="active site" description="Proton acceptor" evidence="13">
    <location>
        <position position="572"/>
    </location>
</feature>
<evidence type="ECO:0000256" key="4">
    <source>
        <dbReference type="ARBA" id="ARBA00010790"/>
    </source>
</evidence>
<dbReference type="PANTHER" id="PTHR46056:SF10">
    <property type="entry name" value="LONG-CHAIN-ALCOHOL OXIDASE FAO3"/>
    <property type="match status" value="1"/>
</dbReference>
<feature type="domain" description="Glucose-methanol-choline oxidoreductase C-terminal" evidence="18">
    <location>
        <begin position="493"/>
        <end position="624"/>
    </location>
</feature>
<organism evidence="19">
    <name type="scientific">Sesamum angustifolium</name>
    <dbReference type="NCBI Taxonomy" id="2727405"/>
    <lineage>
        <taxon>Eukaryota</taxon>
        <taxon>Viridiplantae</taxon>
        <taxon>Streptophyta</taxon>
        <taxon>Embryophyta</taxon>
        <taxon>Tracheophyta</taxon>
        <taxon>Spermatophyta</taxon>
        <taxon>Magnoliopsida</taxon>
        <taxon>eudicotyledons</taxon>
        <taxon>Gunneridae</taxon>
        <taxon>Pentapetalae</taxon>
        <taxon>asterids</taxon>
        <taxon>lamiids</taxon>
        <taxon>Lamiales</taxon>
        <taxon>Pedaliaceae</taxon>
        <taxon>Sesamum</taxon>
    </lineage>
</organism>
<dbReference type="Pfam" id="PF05199">
    <property type="entry name" value="GMC_oxred_C"/>
    <property type="match status" value="1"/>
</dbReference>
<keyword evidence="9 15" id="KW-1133">Transmembrane helix</keyword>
<evidence type="ECO:0000259" key="16">
    <source>
        <dbReference type="Pfam" id="PF00732"/>
    </source>
</evidence>
<dbReference type="InterPro" id="IPR000172">
    <property type="entry name" value="GMC_OxRdtase_N"/>
</dbReference>
<keyword evidence="6" id="KW-0285">Flavoprotein</keyword>
<dbReference type="SUPFAM" id="SSF51905">
    <property type="entry name" value="FAD/NAD(P)-binding domain"/>
    <property type="match status" value="1"/>
</dbReference>
<reference evidence="19" key="2">
    <citation type="journal article" date="2024" name="Plant">
        <title>Genomic evolution and insights into agronomic trait innovations of Sesamum species.</title>
        <authorList>
            <person name="Miao H."/>
            <person name="Wang L."/>
            <person name="Qu L."/>
            <person name="Liu H."/>
            <person name="Sun Y."/>
            <person name="Le M."/>
            <person name="Wang Q."/>
            <person name="Wei S."/>
            <person name="Zheng Y."/>
            <person name="Lin W."/>
            <person name="Duan Y."/>
            <person name="Cao H."/>
            <person name="Xiong S."/>
            <person name="Wang X."/>
            <person name="Wei L."/>
            <person name="Li C."/>
            <person name="Ma Q."/>
            <person name="Ju M."/>
            <person name="Zhao R."/>
            <person name="Li G."/>
            <person name="Mu C."/>
            <person name="Tian Q."/>
            <person name="Mei H."/>
            <person name="Zhang T."/>
            <person name="Gao T."/>
            <person name="Zhang H."/>
        </authorList>
    </citation>
    <scope>NUCLEOTIDE SEQUENCE</scope>
    <source>
        <strain evidence="19">G01</strain>
    </source>
</reference>
<evidence type="ECO:0000256" key="5">
    <source>
        <dbReference type="ARBA" id="ARBA00013125"/>
    </source>
</evidence>
<gene>
    <name evidence="19" type="ORF">Sangu_3059400</name>
</gene>
<dbReference type="GO" id="GO:0016020">
    <property type="term" value="C:membrane"/>
    <property type="evidence" value="ECO:0007669"/>
    <property type="project" value="UniProtKB-SubCell"/>
</dbReference>
<dbReference type="InterPro" id="IPR012400">
    <property type="entry name" value="Long_Oxdase"/>
</dbReference>
<dbReference type="GO" id="GO:0046577">
    <property type="term" value="F:long-chain-alcohol oxidase activity"/>
    <property type="evidence" value="ECO:0007669"/>
    <property type="project" value="UniProtKB-EC"/>
</dbReference>
<sequence>MHASCGNWFHVFSALGPCKLIGGRAIGEEGVPAAVFIVSLVLKFLSSRLGTLLLCGWICLDWKWPFVHSFSELSLKKREAILQKWSRETFLLPLRIAFLLLKIMCLFVFFSWTDENSSNPAWEAIGYQVEAIERETKREKERPLEKGIIEIMNEDESSLKESLVQKGIDIAEDGNENVYKIKCDVVIIGSGCGGGVAAAVLAKSGQKVLILEKGHYFVPEDYSGLEGPAFSELYESGGMLTTLDGKIMVMAGTAVGGGSSINWSACIRTPDYILKEWSTENKIHLYGSHDYQSAMDAVCERIGVTGNCVQEGFQNQVLRRGCENLGLKLEPVPRNSSAYHYCGSCCYGCRRGDKKGTDSTWLVDAVKNGAVILTGCKAETLMLWIGEQEHRQNLHLHPVSLVWGYFPESLVELNGKSFEGGILTSLHKVQSEQESDIQAIVEAAALGPASFAALFPWASRRDMNDRMKKYARTAVLFALAKDHGSGEVRKPGHIKYRLSSLDKENLKTGLRRALRILIGAGAVEVGTFRSDGQRMRCKGTNNEDLEEFLDTVTAVGGPRSRSEYWTLYCSAHQMGSCRMGANEEDGAVDENGECWEAKGLFVCDGSVLPSAVGVNPMITIQSTAYCISKKLADSLKEGKLL</sequence>
<evidence type="ECO:0000259" key="18">
    <source>
        <dbReference type="Pfam" id="PF05199"/>
    </source>
</evidence>
<feature type="domain" description="FAD-dependent oxidoreductase 2 FAD-binding" evidence="17">
    <location>
        <begin position="184"/>
        <end position="216"/>
    </location>
</feature>
<evidence type="ECO:0000256" key="7">
    <source>
        <dbReference type="ARBA" id="ARBA00022692"/>
    </source>
</evidence>
<evidence type="ECO:0000256" key="8">
    <source>
        <dbReference type="ARBA" id="ARBA00022827"/>
    </source>
</evidence>
<evidence type="ECO:0000256" key="9">
    <source>
        <dbReference type="ARBA" id="ARBA00022989"/>
    </source>
</evidence>
<reference evidence="19" key="1">
    <citation type="submission" date="2020-06" db="EMBL/GenBank/DDBJ databases">
        <authorList>
            <person name="Li T."/>
            <person name="Hu X."/>
            <person name="Zhang T."/>
            <person name="Song X."/>
            <person name="Zhang H."/>
            <person name="Dai N."/>
            <person name="Sheng W."/>
            <person name="Hou X."/>
            <person name="Wei L."/>
        </authorList>
    </citation>
    <scope>NUCLEOTIDE SEQUENCE</scope>
    <source>
        <strain evidence="19">G01</strain>
        <tissue evidence="19">Leaf</tissue>
    </source>
</reference>
<dbReference type="InterPro" id="IPR007867">
    <property type="entry name" value="GMC_OxRtase_C"/>
</dbReference>
<dbReference type="EMBL" id="JACGWK010000160">
    <property type="protein sequence ID" value="KAL0304996.1"/>
    <property type="molecule type" value="Genomic_DNA"/>
</dbReference>
<keyword evidence="10 12" id="KW-0560">Oxidoreductase</keyword>
<evidence type="ECO:0000256" key="13">
    <source>
        <dbReference type="PIRSR" id="PIRSR028937-1"/>
    </source>
</evidence>
<dbReference type="PANTHER" id="PTHR46056">
    <property type="entry name" value="LONG-CHAIN-ALCOHOL OXIDASE"/>
    <property type="match status" value="1"/>
</dbReference>
<feature type="binding site" evidence="14">
    <location>
        <begin position="183"/>
        <end position="198"/>
    </location>
    <ligand>
        <name>FAD</name>
        <dbReference type="ChEBI" id="CHEBI:57692"/>
    </ligand>
</feature>